<reference evidence="2 3" key="1">
    <citation type="journal article" date="2019" name="Commun. Biol.">
        <title>The bagworm genome reveals a unique fibroin gene that provides high tensile strength.</title>
        <authorList>
            <person name="Kono N."/>
            <person name="Nakamura H."/>
            <person name="Ohtoshi R."/>
            <person name="Tomita M."/>
            <person name="Numata K."/>
            <person name="Arakawa K."/>
        </authorList>
    </citation>
    <scope>NUCLEOTIDE SEQUENCE [LARGE SCALE GENOMIC DNA]</scope>
</reference>
<evidence type="ECO:0000313" key="3">
    <source>
        <dbReference type="Proteomes" id="UP000299102"/>
    </source>
</evidence>
<proteinExistence type="predicted"/>
<accession>A0A4C2A2S9</accession>
<feature type="compositionally biased region" description="Gly residues" evidence="1">
    <location>
        <begin position="10"/>
        <end position="21"/>
    </location>
</feature>
<name>A0A4C2A2S9_EUMVA</name>
<dbReference type="Proteomes" id="UP000299102">
    <property type="component" value="Unassembled WGS sequence"/>
</dbReference>
<comment type="caution">
    <text evidence="2">The sequence shown here is derived from an EMBL/GenBank/DDBJ whole genome shotgun (WGS) entry which is preliminary data.</text>
</comment>
<evidence type="ECO:0000313" key="2">
    <source>
        <dbReference type="EMBL" id="GBP94052.1"/>
    </source>
</evidence>
<sequence length="93" mass="9311">MGIICDSGGSAAGRGGRGGSPQGARSNLLILRSAAPATLVSFLFNNRSGAIGAAAEGAIVCSVRGQMASRGAPPRSMRYLAFSAALHCNGLLY</sequence>
<protein>
    <submittedName>
        <fullName evidence="2">Uncharacterized protein</fullName>
    </submittedName>
</protein>
<gene>
    <name evidence="2" type="ORF">EVAR_66443_1</name>
</gene>
<dbReference type="AlphaFoldDB" id="A0A4C2A2S9"/>
<keyword evidence="3" id="KW-1185">Reference proteome</keyword>
<organism evidence="2 3">
    <name type="scientific">Eumeta variegata</name>
    <name type="common">Bagworm moth</name>
    <name type="synonym">Eumeta japonica</name>
    <dbReference type="NCBI Taxonomy" id="151549"/>
    <lineage>
        <taxon>Eukaryota</taxon>
        <taxon>Metazoa</taxon>
        <taxon>Ecdysozoa</taxon>
        <taxon>Arthropoda</taxon>
        <taxon>Hexapoda</taxon>
        <taxon>Insecta</taxon>
        <taxon>Pterygota</taxon>
        <taxon>Neoptera</taxon>
        <taxon>Endopterygota</taxon>
        <taxon>Lepidoptera</taxon>
        <taxon>Glossata</taxon>
        <taxon>Ditrysia</taxon>
        <taxon>Tineoidea</taxon>
        <taxon>Psychidae</taxon>
        <taxon>Oiketicinae</taxon>
        <taxon>Eumeta</taxon>
    </lineage>
</organism>
<dbReference type="EMBL" id="BGZK01002453">
    <property type="protein sequence ID" value="GBP94052.1"/>
    <property type="molecule type" value="Genomic_DNA"/>
</dbReference>
<evidence type="ECO:0000256" key="1">
    <source>
        <dbReference type="SAM" id="MobiDB-lite"/>
    </source>
</evidence>
<feature type="region of interest" description="Disordered" evidence="1">
    <location>
        <begin position="1"/>
        <end position="23"/>
    </location>
</feature>